<protein>
    <submittedName>
        <fullName evidence="2">Uncharacterized protein</fullName>
    </submittedName>
</protein>
<name>A0A9D4AZL3_9SAUR</name>
<proteinExistence type="predicted"/>
<keyword evidence="3" id="KW-1185">Reference proteome</keyword>
<dbReference type="AlphaFoldDB" id="A0A9D4AZL3"/>
<dbReference type="EMBL" id="JAHDVG010000475">
    <property type="protein sequence ID" value="KAH1176308.1"/>
    <property type="molecule type" value="Genomic_DNA"/>
</dbReference>
<evidence type="ECO:0000256" key="1">
    <source>
        <dbReference type="SAM" id="MobiDB-lite"/>
    </source>
</evidence>
<feature type="region of interest" description="Disordered" evidence="1">
    <location>
        <begin position="1"/>
        <end position="110"/>
    </location>
</feature>
<sequence length="110" mass="11730">MPAVSAPLFPPHLPTLGASRGPPPINVKIPVGEGTGPAPSCWLPLQPLPDSGDGRRLLSTPPATTDPGGRERTCLPHHRSNNNPINPPQAPTPCPPCRESPPRRRQLERL</sequence>
<accession>A0A9D4AZL3</accession>
<organism evidence="2 3">
    <name type="scientific">Mauremys mutica</name>
    <name type="common">yellowpond turtle</name>
    <dbReference type="NCBI Taxonomy" id="74926"/>
    <lineage>
        <taxon>Eukaryota</taxon>
        <taxon>Metazoa</taxon>
        <taxon>Chordata</taxon>
        <taxon>Craniata</taxon>
        <taxon>Vertebrata</taxon>
        <taxon>Euteleostomi</taxon>
        <taxon>Archelosauria</taxon>
        <taxon>Testudinata</taxon>
        <taxon>Testudines</taxon>
        <taxon>Cryptodira</taxon>
        <taxon>Durocryptodira</taxon>
        <taxon>Testudinoidea</taxon>
        <taxon>Geoemydidae</taxon>
        <taxon>Geoemydinae</taxon>
        <taxon>Mauremys</taxon>
    </lineage>
</organism>
<comment type="caution">
    <text evidence="2">The sequence shown here is derived from an EMBL/GenBank/DDBJ whole genome shotgun (WGS) entry which is preliminary data.</text>
</comment>
<dbReference type="Proteomes" id="UP000827986">
    <property type="component" value="Unassembled WGS sequence"/>
</dbReference>
<feature type="compositionally biased region" description="Basic and acidic residues" evidence="1">
    <location>
        <begin position="100"/>
        <end position="110"/>
    </location>
</feature>
<reference evidence="2" key="1">
    <citation type="submission" date="2021-09" db="EMBL/GenBank/DDBJ databases">
        <title>The genome of Mauremys mutica provides insights into the evolution of semi-aquatic lifestyle.</title>
        <authorList>
            <person name="Gong S."/>
            <person name="Gao Y."/>
        </authorList>
    </citation>
    <scope>NUCLEOTIDE SEQUENCE</scope>
    <source>
        <strain evidence="2">MM-2020</strain>
        <tissue evidence="2">Muscle</tissue>
    </source>
</reference>
<evidence type="ECO:0000313" key="3">
    <source>
        <dbReference type="Proteomes" id="UP000827986"/>
    </source>
</evidence>
<evidence type="ECO:0000313" key="2">
    <source>
        <dbReference type="EMBL" id="KAH1176308.1"/>
    </source>
</evidence>
<feature type="compositionally biased region" description="Pro residues" evidence="1">
    <location>
        <begin position="85"/>
        <end position="99"/>
    </location>
</feature>
<gene>
    <name evidence="2" type="ORF">KIL84_021042</name>
</gene>